<dbReference type="EMBL" id="HACA01009532">
    <property type="protein sequence ID" value="CDW26893.1"/>
    <property type="molecule type" value="Transcribed_RNA"/>
</dbReference>
<sequence length="64" mass="7555">MEGRAGQVIECTFRTVSTEKVMQERGKGVGWRGDKQKFRNYCFLLENLISELNKNFQFFPKIFC</sequence>
<proteinExistence type="predicted"/>
<reference evidence="1" key="1">
    <citation type="submission" date="2014-05" db="EMBL/GenBank/DDBJ databases">
        <authorList>
            <person name="Chronopoulou M."/>
        </authorList>
    </citation>
    <scope>NUCLEOTIDE SEQUENCE</scope>
    <source>
        <tissue evidence="1">Whole organism</tissue>
    </source>
</reference>
<organism evidence="1">
    <name type="scientific">Lepeophtheirus salmonis</name>
    <name type="common">Salmon louse</name>
    <name type="synonym">Caligus salmonis</name>
    <dbReference type="NCBI Taxonomy" id="72036"/>
    <lineage>
        <taxon>Eukaryota</taxon>
        <taxon>Metazoa</taxon>
        <taxon>Ecdysozoa</taxon>
        <taxon>Arthropoda</taxon>
        <taxon>Crustacea</taxon>
        <taxon>Multicrustacea</taxon>
        <taxon>Hexanauplia</taxon>
        <taxon>Copepoda</taxon>
        <taxon>Siphonostomatoida</taxon>
        <taxon>Caligidae</taxon>
        <taxon>Lepeophtheirus</taxon>
    </lineage>
</organism>
<dbReference type="AlphaFoldDB" id="A0A0K2TLG0"/>
<accession>A0A0K2TLG0</accession>
<evidence type="ECO:0000313" key="1">
    <source>
        <dbReference type="EMBL" id="CDW26893.1"/>
    </source>
</evidence>
<protein>
    <submittedName>
        <fullName evidence="1">Uncharacterized protein</fullName>
    </submittedName>
</protein>
<name>A0A0K2TLG0_LEPSM</name>